<keyword evidence="3" id="KW-1185">Reference proteome</keyword>
<evidence type="ECO:0000313" key="3">
    <source>
        <dbReference type="Proteomes" id="UP001521137"/>
    </source>
</evidence>
<gene>
    <name evidence="2" type="ORF">L0668_14995</name>
</gene>
<feature type="signal peptide" evidence="1">
    <location>
        <begin position="1"/>
        <end position="25"/>
    </location>
</feature>
<evidence type="ECO:0000313" key="2">
    <source>
        <dbReference type="EMBL" id="MCF2949425.1"/>
    </source>
</evidence>
<reference evidence="2 3" key="1">
    <citation type="submission" date="2022-01" db="EMBL/GenBank/DDBJ databases">
        <title>Paraglaciecola sp. G1-23.</title>
        <authorList>
            <person name="Jin M.S."/>
            <person name="Han D.M."/>
            <person name="Kim H.M."/>
            <person name="Jeon C.O."/>
        </authorList>
    </citation>
    <scope>NUCLEOTIDE SEQUENCE [LARGE SCALE GENOMIC DNA]</scope>
    <source>
        <strain evidence="2 3">G1-23</strain>
    </source>
</reference>
<evidence type="ECO:0008006" key="4">
    <source>
        <dbReference type="Google" id="ProtNLM"/>
    </source>
</evidence>
<sequence>MKNLHLLPMVLSVICICLLSNSAQAQNNSKTTNVEKHIAQSINNINQHWQTNLQKGHVAKVLEHYAEKAIFMPEYQPTLNGAQQIKDYLTALNKQRKFHQINYQSTEMLKLGKYVLEIGNFDMDVQWLNHTSTKTYTGKYWRIWDTDSGVKKELQIIGEAFGFYKHLENPELWVTDRKTRAGLSPSGFKATDMSIELQAYHSLGQKGVKQKDGELRAKMYAQDAVFYPFADTPKKGMEVLKPYLIQYSSHGAIIESVKTYSHEVIYLDGFILEFAKFAVAWTYDGVPGSANGKGISLRKRLENGELRFFRHIGMHNYDGY</sequence>
<comment type="caution">
    <text evidence="2">The sequence shown here is derived from an EMBL/GenBank/DDBJ whole genome shotgun (WGS) entry which is preliminary data.</text>
</comment>
<protein>
    <recommendedName>
        <fullName evidence="4">DUF4440 domain-containing protein</fullName>
    </recommendedName>
</protein>
<dbReference type="SUPFAM" id="SSF54427">
    <property type="entry name" value="NTF2-like"/>
    <property type="match status" value="1"/>
</dbReference>
<dbReference type="EMBL" id="JAKGAS010000008">
    <property type="protein sequence ID" value="MCF2949425.1"/>
    <property type="molecule type" value="Genomic_DNA"/>
</dbReference>
<keyword evidence="1" id="KW-0732">Signal</keyword>
<name>A0ABS9DAL3_9ALTE</name>
<dbReference type="InterPro" id="IPR032710">
    <property type="entry name" value="NTF2-like_dom_sf"/>
</dbReference>
<organism evidence="2 3">
    <name type="scientific">Paraglaciecola algarum</name>
    <dbReference type="NCBI Taxonomy" id="3050085"/>
    <lineage>
        <taxon>Bacteria</taxon>
        <taxon>Pseudomonadati</taxon>
        <taxon>Pseudomonadota</taxon>
        <taxon>Gammaproteobacteria</taxon>
        <taxon>Alteromonadales</taxon>
        <taxon>Alteromonadaceae</taxon>
        <taxon>Paraglaciecola</taxon>
    </lineage>
</organism>
<accession>A0ABS9DAL3</accession>
<dbReference type="Proteomes" id="UP001521137">
    <property type="component" value="Unassembled WGS sequence"/>
</dbReference>
<feature type="chain" id="PRO_5046664874" description="DUF4440 domain-containing protein" evidence="1">
    <location>
        <begin position="26"/>
        <end position="320"/>
    </location>
</feature>
<dbReference type="RefSeq" id="WP_235313526.1">
    <property type="nucleotide sequence ID" value="NZ_JAKGAS010000008.1"/>
</dbReference>
<proteinExistence type="predicted"/>
<evidence type="ECO:0000256" key="1">
    <source>
        <dbReference type="SAM" id="SignalP"/>
    </source>
</evidence>
<dbReference type="Gene3D" id="3.10.450.50">
    <property type="match status" value="2"/>
</dbReference>